<accession>A0A6S6W397</accession>
<dbReference type="Proteomes" id="UP000472372">
    <property type="component" value="Chromosome 5"/>
</dbReference>
<name>A0A6S6W397_9PLEO</name>
<gene>
    <name evidence="1" type="ORF">PTTW11_06540</name>
</gene>
<dbReference type="AlphaFoldDB" id="A0A6S6W397"/>
<sequence>MSHVELDAMYEPKMGYGDLLEIMYDENSPEEEIAIRIDKASKNLDPIFAIIPDSIVRKPHINFVLLQAGRNRNLVCPRGLAADVMARQGFVAKQNDQDMDSSRGIWFYGLDPEHSFSCYHRVTPFNLIAMAWVMANDFPPGVYSPETQRFILIFVRAWLSASDDRVSLKDRDFRAQERFLELWKEDDSFDLLRFSQNEERMAHKLVKKVANQSLPPELQKKIKLLPKWILAMCRHGNISDDQVKMYGPSIVLEMDPRRNIPWSSDMLQSLLTTVPEDLDHPKHIQKMQGQARGGYRPWIDMDIWHDIMVSGLQAVGQQFDDVCDMLGEQTLSG</sequence>
<reference evidence="1" key="1">
    <citation type="submission" date="2021-02" db="EMBL/GenBank/DDBJ databases">
        <authorList>
            <person name="Syme A R."/>
            <person name="Syme A R."/>
            <person name="Moolhuijzen P."/>
        </authorList>
    </citation>
    <scope>NUCLEOTIDE SEQUENCE</scope>
    <source>
        <strain evidence="1">W1-1</strain>
    </source>
</reference>
<evidence type="ECO:0000313" key="1">
    <source>
        <dbReference type="EMBL" id="CAE7179419.1"/>
    </source>
</evidence>
<protein>
    <submittedName>
        <fullName evidence="1">Uncharacterized protein</fullName>
    </submittedName>
</protein>
<dbReference type="EMBL" id="HG992981">
    <property type="protein sequence ID" value="CAE7179419.1"/>
    <property type="molecule type" value="Genomic_DNA"/>
</dbReference>
<proteinExistence type="predicted"/>
<evidence type="ECO:0000313" key="2">
    <source>
        <dbReference type="Proteomes" id="UP000472372"/>
    </source>
</evidence>
<organism evidence="1 2">
    <name type="scientific">Pyrenophora teres f. teres</name>
    <dbReference type="NCBI Taxonomy" id="97479"/>
    <lineage>
        <taxon>Eukaryota</taxon>
        <taxon>Fungi</taxon>
        <taxon>Dikarya</taxon>
        <taxon>Ascomycota</taxon>
        <taxon>Pezizomycotina</taxon>
        <taxon>Dothideomycetes</taxon>
        <taxon>Pleosporomycetidae</taxon>
        <taxon>Pleosporales</taxon>
        <taxon>Pleosporineae</taxon>
        <taxon>Pleosporaceae</taxon>
        <taxon>Pyrenophora</taxon>
    </lineage>
</organism>